<comment type="caution">
    <text evidence="2">The sequence shown here is derived from an EMBL/GenBank/DDBJ whole genome shotgun (WGS) entry which is preliminary data.</text>
</comment>
<proteinExistence type="predicted"/>
<feature type="region of interest" description="Disordered" evidence="1">
    <location>
        <begin position="1"/>
        <end position="37"/>
    </location>
</feature>
<feature type="non-terminal residue" evidence="2">
    <location>
        <position position="58"/>
    </location>
</feature>
<sequence>MDKNKSNNRNSCFKCLKSMNKNPGNETKSNTGLIEASTPTVDDISVLSNETLLTKSPN</sequence>
<keyword evidence="3" id="KW-1185">Reference proteome</keyword>
<organism evidence="2 3">
    <name type="scientific">Aphis craccivora</name>
    <name type="common">Cowpea aphid</name>
    <dbReference type="NCBI Taxonomy" id="307492"/>
    <lineage>
        <taxon>Eukaryota</taxon>
        <taxon>Metazoa</taxon>
        <taxon>Ecdysozoa</taxon>
        <taxon>Arthropoda</taxon>
        <taxon>Hexapoda</taxon>
        <taxon>Insecta</taxon>
        <taxon>Pterygota</taxon>
        <taxon>Neoptera</taxon>
        <taxon>Paraneoptera</taxon>
        <taxon>Hemiptera</taxon>
        <taxon>Sternorrhyncha</taxon>
        <taxon>Aphidomorpha</taxon>
        <taxon>Aphidoidea</taxon>
        <taxon>Aphididae</taxon>
        <taxon>Aphidini</taxon>
        <taxon>Aphis</taxon>
        <taxon>Aphis</taxon>
    </lineage>
</organism>
<accession>A0A6G0VSG1</accession>
<dbReference type="Proteomes" id="UP000478052">
    <property type="component" value="Unassembled WGS sequence"/>
</dbReference>
<feature type="compositionally biased region" description="Polar residues" evidence="1">
    <location>
        <begin position="19"/>
        <end position="37"/>
    </location>
</feature>
<reference evidence="2 3" key="1">
    <citation type="submission" date="2019-08" db="EMBL/GenBank/DDBJ databases">
        <title>Whole genome of Aphis craccivora.</title>
        <authorList>
            <person name="Voronova N.V."/>
            <person name="Shulinski R.S."/>
            <person name="Bandarenka Y.V."/>
            <person name="Zhorov D.G."/>
            <person name="Warner D."/>
        </authorList>
    </citation>
    <scope>NUCLEOTIDE SEQUENCE [LARGE SCALE GENOMIC DNA]</scope>
    <source>
        <strain evidence="2">180601</strain>
        <tissue evidence="2">Whole Body</tissue>
    </source>
</reference>
<evidence type="ECO:0000256" key="1">
    <source>
        <dbReference type="SAM" id="MobiDB-lite"/>
    </source>
</evidence>
<dbReference type="EMBL" id="VUJU01012485">
    <property type="protein sequence ID" value="KAF0707568.1"/>
    <property type="molecule type" value="Genomic_DNA"/>
</dbReference>
<dbReference type="AlphaFoldDB" id="A0A6G0VSG1"/>
<gene>
    <name evidence="2" type="ORF">FWK35_00023910</name>
</gene>
<evidence type="ECO:0000313" key="2">
    <source>
        <dbReference type="EMBL" id="KAF0707568.1"/>
    </source>
</evidence>
<name>A0A6G0VSG1_APHCR</name>
<protein>
    <submittedName>
        <fullName evidence="2">THAP-type domain-containing protein</fullName>
    </submittedName>
</protein>
<evidence type="ECO:0000313" key="3">
    <source>
        <dbReference type="Proteomes" id="UP000478052"/>
    </source>
</evidence>